<dbReference type="EMBL" id="CACRUB010000001">
    <property type="protein sequence ID" value="VYT61222.1"/>
    <property type="molecule type" value="Genomic_DNA"/>
</dbReference>
<gene>
    <name evidence="1" type="ORF">FPLFYP42_00001</name>
</gene>
<protein>
    <submittedName>
        <fullName evidence="1">Uncharacterized protein</fullName>
    </submittedName>
</protein>
<proteinExistence type="predicted"/>
<accession>A0A6N2Y587</accession>
<reference evidence="1" key="1">
    <citation type="submission" date="2019-11" db="EMBL/GenBank/DDBJ databases">
        <authorList>
            <person name="Feng L."/>
        </authorList>
    </citation>
    <scope>NUCLEOTIDE SEQUENCE</scope>
    <source>
        <strain evidence="1">FplautiiLFYP42</strain>
    </source>
</reference>
<dbReference type="AlphaFoldDB" id="A0A6N2Y587"/>
<organism evidence="1">
    <name type="scientific">Flavonifractor plautii</name>
    <name type="common">Fusobacterium plautii</name>
    <dbReference type="NCBI Taxonomy" id="292800"/>
    <lineage>
        <taxon>Bacteria</taxon>
        <taxon>Bacillati</taxon>
        <taxon>Bacillota</taxon>
        <taxon>Clostridia</taxon>
        <taxon>Eubacteriales</taxon>
        <taxon>Oscillospiraceae</taxon>
        <taxon>Flavonifractor</taxon>
    </lineage>
</organism>
<sequence length="36" mass="4043">MAGTIRAAGSRFRRSAMARYKAVKMSLSVRSRIRLS</sequence>
<name>A0A6N2Y587_FLAPL</name>
<evidence type="ECO:0000313" key="1">
    <source>
        <dbReference type="EMBL" id="VYT61222.1"/>
    </source>
</evidence>